<dbReference type="RefSeq" id="WP_244980937.1">
    <property type="nucleotide sequence ID" value="NZ_CP126003.1"/>
</dbReference>
<dbReference type="AlphaFoldDB" id="A0A8I1Y7N9"/>
<feature type="chain" id="PRO_5034782092" description="Glycosyl hydrolase" evidence="2">
    <location>
        <begin position="25"/>
        <end position="135"/>
    </location>
</feature>
<dbReference type="EMBL" id="JAFICZ010000001">
    <property type="protein sequence ID" value="MBP1293519.1"/>
    <property type="molecule type" value="Genomic_DNA"/>
</dbReference>
<protein>
    <recommendedName>
        <fullName evidence="5">Glycosyl hydrolase</fullName>
    </recommendedName>
</protein>
<sequence length="135" mass="15000">MAKLKVLAVLIAVTHALLPVSAKAPIWTSNDRYGSFSLDGYSWNNDVWGRDAGPQTISVSAINQWGVWSNQPDTDGIKSYPHEGFNIGKPLSSINTLVSAFNQDVPTSGAWDVAYDIWDNSNQHEIMLWTRVRTH</sequence>
<comment type="similarity">
    <text evidence="1">Belongs to the glycosyl hydrolase 12 (cellulase H) family.</text>
</comment>
<keyword evidence="2" id="KW-0732">Signal</keyword>
<dbReference type="PANTHER" id="PTHR34002">
    <property type="entry name" value="BLR1656 PROTEIN"/>
    <property type="match status" value="1"/>
</dbReference>
<reference evidence="3" key="1">
    <citation type="submission" date="2021-02" db="EMBL/GenBank/DDBJ databases">
        <title>Genomic Encyclopedia of Type Strains, Phase IV (KMG-V): Genome sequencing to study the core and pangenomes of soil and plant-associated prokaryotes.</title>
        <authorList>
            <person name="Whitman W."/>
        </authorList>
    </citation>
    <scope>NUCLEOTIDE SEQUENCE</scope>
    <source>
        <strain evidence="3">USDA 406</strain>
    </source>
</reference>
<name>A0A8I1Y7N9_BRAEL</name>
<dbReference type="InterPro" id="IPR002594">
    <property type="entry name" value="GH12"/>
</dbReference>
<dbReference type="Proteomes" id="UP000673383">
    <property type="component" value="Unassembled WGS sequence"/>
</dbReference>
<gene>
    <name evidence="3" type="ORF">JOH49_003272</name>
</gene>
<dbReference type="SUPFAM" id="SSF49899">
    <property type="entry name" value="Concanavalin A-like lectins/glucanases"/>
    <property type="match status" value="1"/>
</dbReference>
<feature type="signal peptide" evidence="2">
    <location>
        <begin position="1"/>
        <end position="24"/>
    </location>
</feature>
<dbReference type="Gene3D" id="2.60.120.180">
    <property type="match status" value="1"/>
</dbReference>
<evidence type="ECO:0000256" key="1">
    <source>
        <dbReference type="ARBA" id="ARBA00005519"/>
    </source>
</evidence>
<evidence type="ECO:0000256" key="2">
    <source>
        <dbReference type="SAM" id="SignalP"/>
    </source>
</evidence>
<comment type="caution">
    <text evidence="3">The sequence shown here is derived from an EMBL/GenBank/DDBJ whole genome shotgun (WGS) entry which is preliminary data.</text>
</comment>
<dbReference type="InterPro" id="IPR013320">
    <property type="entry name" value="ConA-like_dom_sf"/>
</dbReference>
<accession>A0A8I1Y7N9</accession>
<evidence type="ECO:0000313" key="4">
    <source>
        <dbReference type="Proteomes" id="UP000673383"/>
    </source>
</evidence>
<evidence type="ECO:0008006" key="5">
    <source>
        <dbReference type="Google" id="ProtNLM"/>
    </source>
</evidence>
<organism evidence="3 4">
    <name type="scientific">Bradyrhizobium elkanii</name>
    <dbReference type="NCBI Taxonomy" id="29448"/>
    <lineage>
        <taxon>Bacteria</taxon>
        <taxon>Pseudomonadati</taxon>
        <taxon>Pseudomonadota</taxon>
        <taxon>Alphaproteobacteria</taxon>
        <taxon>Hyphomicrobiales</taxon>
        <taxon>Nitrobacteraceae</taxon>
        <taxon>Bradyrhizobium</taxon>
    </lineage>
</organism>
<dbReference type="GO" id="GO:0000272">
    <property type="term" value="P:polysaccharide catabolic process"/>
    <property type="evidence" value="ECO:0007669"/>
    <property type="project" value="InterPro"/>
</dbReference>
<proteinExistence type="inferred from homology"/>
<dbReference type="PANTHER" id="PTHR34002:SF9">
    <property type="entry name" value="XYLOGLUCAN-SPECIFIC ENDO-BETA-1,4-GLUCANASE A"/>
    <property type="match status" value="1"/>
</dbReference>
<dbReference type="GO" id="GO:0008810">
    <property type="term" value="F:cellulase activity"/>
    <property type="evidence" value="ECO:0007669"/>
    <property type="project" value="InterPro"/>
</dbReference>
<evidence type="ECO:0000313" key="3">
    <source>
        <dbReference type="EMBL" id="MBP1293519.1"/>
    </source>
</evidence>
<dbReference type="InterPro" id="IPR013319">
    <property type="entry name" value="GH11/12"/>
</dbReference>